<comment type="caution">
    <text evidence="5">The sequence shown here is derived from an EMBL/GenBank/DDBJ whole genome shotgun (WGS) entry which is preliminary data.</text>
</comment>
<dbReference type="SUPFAM" id="SSF52540">
    <property type="entry name" value="P-loop containing nucleoside triphosphate hydrolases"/>
    <property type="match status" value="1"/>
</dbReference>
<dbReference type="PANTHER" id="PTHR24220">
    <property type="entry name" value="IMPORT ATP-BINDING PROTEIN"/>
    <property type="match status" value="1"/>
</dbReference>
<gene>
    <name evidence="5" type="ORF">ACFFPI_10130</name>
</gene>
<evidence type="ECO:0000313" key="6">
    <source>
        <dbReference type="Proteomes" id="UP001589536"/>
    </source>
</evidence>
<evidence type="ECO:0000256" key="3">
    <source>
        <dbReference type="ARBA" id="ARBA00022840"/>
    </source>
</evidence>
<keyword evidence="6" id="KW-1185">Reference proteome</keyword>
<dbReference type="SMART" id="SM00382">
    <property type="entry name" value="AAA"/>
    <property type="match status" value="1"/>
</dbReference>
<dbReference type="InterPro" id="IPR015854">
    <property type="entry name" value="ABC_transpr_LolD-like"/>
</dbReference>
<name>A0ABV5UPM3_9MICC</name>
<accession>A0ABV5UPM3</accession>
<dbReference type="PROSITE" id="PS50893">
    <property type="entry name" value="ABC_TRANSPORTER_2"/>
    <property type="match status" value="1"/>
</dbReference>
<dbReference type="GO" id="GO:0005524">
    <property type="term" value="F:ATP binding"/>
    <property type="evidence" value="ECO:0007669"/>
    <property type="project" value="UniProtKB-KW"/>
</dbReference>
<dbReference type="Proteomes" id="UP001589536">
    <property type="component" value="Unassembled WGS sequence"/>
</dbReference>
<keyword evidence="3 5" id="KW-0067">ATP-binding</keyword>
<dbReference type="InterPro" id="IPR003439">
    <property type="entry name" value="ABC_transporter-like_ATP-bd"/>
</dbReference>
<sequence>MNGHLAYAQILSGANLVKTYGSSYALAGVDVAIAAGESVAIMGPSGSGKTTLLHCLAGIIVPDAGVVEFKSVSRMVRVNELTERDRSRLRRESFGFVFQQGLLVPELTALENVALPLMLAGYPRAEAEGWAMVWLASLGLDGFELRRIGQLSGGQAQRVAIARAQVTGAAVVFADEPTGALDSGTGEEVMSALLASTVGQGRTLVVVTHDDGVAARCSRVIRLRDGRVVEDTASQQPSFPRNLPNGPRA</sequence>
<evidence type="ECO:0000256" key="2">
    <source>
        <dbReference type="ARBA" id="ARBA00022741"/>
    </source>
</evidence>
<keyword evidence="2" id="KW-0547">Nucleotide-binding</keyword>
<dbReference type="Pfam" id="PF00005">
    <property type="entry name" value="ABC_tran"/>
    <property type="match status" value="1"/>
</dbReference>
<dbReference type="InterPro" id="IPR027417">
    <property type="entry name" value="P-loop_NTPase"/>
</dbReference>
<dbReference type="RefSeq" id="WP_345046158.1">
    <property type="nucleotide sequence ID" value="NZ_BAABED010000001.1"/>
</dbReference>
<dbReference type="PANTHER" id="PTHR24220:SF685">
    <property type="entry name" value="ABC TRANSPORTER RELATED"/>
    <property type="match status" value="1"/>
</dbReference>
<dbReference type="InterPro" id="IPR003593">
    <property type="entry name" value="AAA+_ATPase"/>
</dbReference>
<dbReference type="CDD" id="cd03255">
    <property type="entry name" value="ABC_MJ0796_LolCDE_FtsE"/>
    <property type="match status" value="1"/>
</dbReference>
<evidence type="ECO:0000259" key="4">
    <source>
        <dbReference type="PROSITE" id="PS50893"/>
    </source>
</evidence>
<protein>
    <submittedName>
        <fullName evidence="5">ABC transporter ATP-binding protein</fullName>
    </submittedName>
</protein>
<organism evidence="5 6">
    <name type="scientific">Arthrobacter methylotrophus</name>
    <dbReference type="NCBI Taxonomy" id="121291"/>
    <lineage>
        <taxon>Bacteria</taxon>
        <taxon>Bacillati</taxon>
        <taxon>Actinomycetota</taxon>
        <taxon>Actinomycetes</taxon>
        <taxon>Micrococcales</taxon>
        <taxon>Micrococcaceae</taxon>
        <taxon>Arthrobacter</taxon>
    </lineage>
</organism>
<evidence type="ECO:0000256" key="1">
    <source>
        <dbReference type="ARBA" id="ARBA00022448"/>
    </source>
</evidence>
<feature type="domain" description="ABC transporter" evidence="4">
    <location>
        <begin position="11"/>
        <end position="249"/>
    </location>
</feature>
<dbReference type="EMBL" id="JBHMBH010000021">
    <property type="protein sequence ID" value="MFB9714479.1"/>
    <property type="molecule type" value="Genomic_DNA"/>
</dbReference>
<dbReference type="Gene3D" id="3.40.50.300">
    <property type="entry name" value="P-loop containing nucleotide triphosphate hydrolases"/>
    <property type="match status" value="1"/>
</dbReference>
<keyword evidence="1" id="KW-0813">Transport</keyword>
<dbReference type="InterPro" id="IPR017911">
    <property type="entry name" value="MacB-like_ATP-bd"/>
</dbReference>
<evidence type="ECO:0000313" key="5">
    <source>
        <dbReference type="EMBL" id="MFB9714479.1"/>
    </source>
</evidence>
<reference evidence="5 6" key="1">
    <citation type="submission" date="2024-09" db="EMBL/GenBank/DDBJ databases">
        <authorList>
            <person name="Sun Q."/>
            <person name="Mori K."/>
        </authorList>
    </citation>
    <scope>NUCLEOTIDE SEQUENCE [LARGE SCALE GENOMIC DNA]</scope>
    <source>
        <strain evidence="5 6">JCM 13519</strain>
    </source>
</reference>
<proteinExistence type="predicted"/>